<dbReference type="InterPro" id="IPR015908">
    <property type="entry name" value="Allantoicase_dom"/>
</dbReference>
<evidence type="ECO:0000256" key="1">
    <source>
        <dbReference type="ARBA" id="ARBA00009242"/>
    </source>
</evidence>
<dbReference type="STRING" id="13706.A0A1X2HH05"/>
<keyword evidence="5" id="KW-1185">Reference proteome</keyword>
<dbReference type="Proteomes" id="UP000242180">
    <property type="component" value="Unassembled WGS sequence"/>
</dbReference>
<dbReference type="OMA" id="INADSHN"/>
<protein>
    <submittedName>
        <fullName evidence="4">Galactose-binding domain-like protein</fullName>
    </submittedName>
</protein>
<organism evidence="4 5">
    <name type="scientific">Syncephalastrum racemosum</name>
    <name type="common">Filamentous fungus</name>
    <dbReference type="NCBI Taxonomy" id="13706"/>
    <lineage>
        <taxon>Eukaryota</taxon>
        <taxon>Fungi</taxon>
        <taxon>Fungi incertae sedis</taxon>
        <taxon>Mucoromycota</taxon>
        <taxon>Mucoromycotina</taxon>
        <taxon>Mucoromycetes</taxon>
        <taxon>Mucorales</taxon>
        <taxon>Syncephalastraceae</taxon>
        <taxon>Syncephalastrum</taxon>
    </lineage>
</organism>
<dbReference type="EMBL" id="MCGN01000004">
    <property type="protein sequence ID" value="ORY98200.1"/>
    <property type="molecule type" value="Genomic_DNA"/>
</dbReference>
<feature type="region of interest" description="Disordered" evidence="2">
    <location>
        <begin position="441"/>
        <end position="489"/>
    </location>
</feature>
<dbReference type="Gene3D" id="2.60.120.260">
    <property type="entry name" value="Galactose-binding domain-like"/>
    <property type="match status" value="2"/>
</dbReference>
<accession>A0A1X2HH05</accession>
<dbReference type="AlphaFoldDB" id="A0A1X2HH05"/>
<dbReference type="OrthoDB" id="10266039at2759"/>
<dbReference type="PANTHER" id="PTHR12045">
    <property type="entry name" value="ALLANTOICASE"/>
    <property type="match status" value="1"/>
</dbReference>
<evidence type="ECO:0000313" key="5">
    <source>
        <dbReference type="Proteomes" id="UP000242180"/>
    </source>
</evidence>
<evidence type="ECO:0000256" key="2">
    <source>
        <dbReference type="SAM" id="MobiDB-lite"/>
    </source>
</evidence>
<dbReference type="SUPFAM" id="SSF49785">
    <property type="entry name" value="Galactose-binding domain-like"/>
    <property type="match status" value="2"/>
</dbReference>
<name>A0A1X2HH05_SYNRA</name>
<dbReference type="InterPro" id="IPR008979">
    <property type="entry name" value="Galactose-bd-like_sf"/>
</dbReference>
<evidence type="ECO:0000313" key="4">
    <source>
        <dbReference type="EMBL" id="ORY98200.1"/>
    </source>
</evidence>
<feature type="region of interest" description="Disordered" evidence="2">
    <location>
        <begin position="389"/>
        <end position="417"/>
    </location>
</feature>
<comment type="caution">
    <text evidence="4">The sequence shown here is derived from an EMBL/GenBank/DDBJ whole genome shotgun (WGS) entry which is preliminary data.</text>
</comment>
<dbReference type="GO" id="GO:0000256">
    <property type="term" value="P:allantoin catabolic process"/>
    <property type="evidence" value="ECO:0007669"/>
    <property type="project" value="InterPro"/>
</dbReference>
<dbReference type="GO" id="GO:0004037">
    <property type="term" value="F:allantoicase activity"/>
    <property type="evidence" value="ECO:0007669"/>
    <property type="project" value="InterPro"/>
</dbReference>
<gene>
    <name evidence="4" type="ORF">BCR43DRAFT_491018</name>
</gene>
<feature type="domain" description="Allantoicase" evidence="3">
    <location>
        <begin position="210"/>
        <end position="348"/>
    </location>
</feature>
<feature type="compositionally biased region" description="Basic residues" evidence="2">
    <location>
        <begin position="476"/>
        <end position="489"/>
    </location>
</feature>
<evidence type="ECO:0000259" key="3">
    <source>
        <dbReference type="Pfam" id="PF03561"/>
    </source>
</evidence>
<dbReference type="PANTHER" id="PTHR12045:SF3">
    <property type="entry name" value="INACTIVE ALLANTOICASE-RELATED"/>
    <property type="match status" value="1"/>
</dbReference>
<proteinExistence type="inferred from homology"/>
<dbReference type="Pfam" id="PF03561">
    <property type="entry name" value="Allantoicase"/>
    <property type="match status" value="2"/>
</dbReference>
<reference evidence="4 5" key="1">
    <citation type="submission" date="2016-07" db="EMBL/GenBank/DDBJ databases">
        <title>Pervasive Adenine N6-methylation of Active Genes in Fungi.</title>
        <authorList>
            <consortium name="DOE Joint Genome Institute"/>
            <person name="Mondo S.J."/>
            <person name="Dannebaum R.O."/>
            <person name="Kuo R.C."/>
            <person name="Labutti K."/>
            <person name="Haridas S."/>
            <person name="Kuo A."/>
            <person name="Salamov A."/>
            <person name="Ahrendt S.R."/>
            <person name="Lipzen A."/>
            <person name="Sullivan W."/>
            <person name="Andreopoulos W.B."/>
            <person name="Clum A."/>
            <person name="Lindquist E."/>
            <person name="Daum C."/>
            <person name="Ramamoorthy G.K."/>
            <person name="Gryganskyi A."/>
            <person name="Culley D."/>
            <person name="Magnuson J.K."/>
            <person name="James T.Y."/>
            <person name="O'Malley M.A."/>
            <person name="Stajich J.E."/>
            <person name="Spatafora J.W."/>
            <person name="Visel A."/>
            <person name="Grigoriev I.V."/>
        </authorList>
    </citation>
    <scope>NUCLEOTIDE SEQUENCE [LARGE SCALE GENOMIC DNA]</scope>
    <source>
        <strain evidence="4 5">NRRL 2496</strain>
    </source>
</reference>
<dbReference type="InParanoid" id="A0A1X2HH05"/>
<sequence>MGTRPKSILSFTQYKSLGMLPPEETFLSTFPDTASVKMSGHIIDVSNDLLGDASHLLEPASNDLVARTPEQDIDGNHDGWQSARHQDEAWVEIGLGASTSIVGVDIDTRSYFDSSPISVQVLALPAGSHLSVTPPEYEELLPDVSLQPNSHNLYQIDCSEGKTYSAIKVIVSPPSLGGLARVRCFGNISCVWPSAIPKNKRLNLADALTGARIVDFSDPQCANNPNILLSSRESIKDGWLTPRSRKKDRDDFVVVKLGTAGTIEEVMVRVDHFLGCEVPRVSIDGCRSVDEIPSRDPNCSPWEPLVTKGKIVFDDQKFEVGKPGQVFTHVRLTLHPDGGVQQLCIMGVPEGCRRTSMSGHDDTIHTARKRTGGFLGVRQTARKFTSILASLSDDSENEETSSSHETEWSRSPSEYSHDEDRFNAYRARMYDGYDNRLAEEVRDEMEYERTRNVALTARKSMGKRRGQTRQEEPARKTGRKTMRGRGRRN</sequence>
<comment type="similarity">
    <text evidence="1">Belongs to the allantoicase family.</text>
</comment>
<feature type="domain" description="Allantoicase" evidence="3">
    <location>
        <begin position="40"/>
        <end position="188"/>
    </location>
</feature>
<dbReference type="InterPro" id="IPR005164">
    <property type="entry name" value="Allantoicase"/>
</dbReference>